<dbReference type="Proteomes" id="UP000053257">
    <property type="component" value="Unassembled WGS sequence"/>
</dbReference>
<feature type="transmembrane region" description="Helical" evidence="1">
    <location>
        <begin position="209"/>
        <end position="228"/>
    </location>
</feature>
<evidence type="ECO:0000256" key="1">
    <source>
        <dbReference type="SAM" id="Phobius"/>
    </source>
</evidence>
<proteinExistence type="predicted"/>
<keyword evidence="1" id="KW-1133">Transmembrane helix</keyword>
<feature type="domain" description="DUF6533" evidence="2">
    <location>
        <begin position="2"/>
        <end position="41"/>
    </location>
</feature>
<feature type="transmembrane region" description="Helical" evidence="1">
    <location>
        <begin position="25"/>
        <end position="47"/>
    </location>
</feature>
<evidence type="ECO:0000313" key="4">
    <source>
        <dbReference type="Proteomes" id="UP000053257"/>
    </source>
</evidence>
<dbReference type="STRING" id="745531.A0A0C3PW23"/>
<name>A0A0C3PW23_PHLG1</name>
<gene>
    <name evidence="3" type="ORF">PHLGIDRAFT_98513</name>
</gene>
<dbReference type="Pfam" id="PF20151">
    <property type="entry name" value="DUF6533"/>
    <property type="match status" value="1"/>
</dbReference>
<keyword evidence="1" id="KW-0812">Transmembrane</keyword>
<evidence type="ECO:0000259" key="2">
    <source>
        <dbReference type="Pfam" id="PF20151"/>
    </source>
</evidence>
<feature type="transmembrane region" description="Helical" evidence="1">
    <location>
        <begin position="67"/>
        <end position="87"/>
    </location>
</feature>
<protein>
    <recommendedName>
        <fullName evidence="2">DUF6533 domain-containing protein</fullName>
    </recommendedName>
</protein>
<evidence type="ECO:0000313" key="3">
    <source>
        <dbReference type="EMBL" id="KIP12148.1"/>
    </source>
</evidence>
<keyword evidence="1" id="KW-0472">Membrane</keyword>
<feature type="transmembrane region" description="Helical" evidence="1">
    <location>
        <begin position="94"/>
        <end position="118"/>
    </location>
</feature>
<dbReference type="OrthoDB" id="3242376at2759"/>
<dbReference type="InterPro" id="IPR045340">
    <property type="entry name" value="DUF6533"/>
</dbReference>
<organism evidence="3 4">
    <name type="scientific">Phlebiopsis gigantea (strain 11061_1 CR5-6)</name>
    <name type="common">White-rot fungus</name>
    <name type="synonym">Peniophora gigantea</name>
    <dbReference type="NCBI Taxonomy" id="745531"/>
    <lineage>
        <taxon>Eukaryota</taxon>
        <taxon>Fungi</taxon>
        <taxon>Dikarya</taxon>
        <taxon>Basidiomycota</taxon>
        <taxon>Agaricomycotina</taxon>
        <taxon>Agaricomycetes</taxon>
        <taxon>Polyporales</taxon>
        <taxon>Phanerochaetaceae</taxon>
        <taxon>Phlebiopsis</taxon>
    </lineage>
</organism>
<dbReference type="AlphaFoldDB" id="A0A0C3PW23"/>
<feature type="transmembrane region" description="Helical" evidence="1">
    <location>
        <begin position="138"/>
        <end position="161"/>
    </location>
</feature>
<keyword evidence="4" id="KW-1185">Reference proteome</keyword>
<reference evidence="3 4" key="1">
    <citation type="journal article" date="2014" name="PLoS Genet.">
        <title>Analysis of the Phlebiopsis gigantea genome, transcriptome and secretome provides insight into its pioneer colonization strategies of wood.</title>
        <authorList>
            <person name="Hori C."/>
            <person name="Ishida T."/>
            <person name="Igarashi K."/>
            <person name="Samejima M."/>
            <person name="Suzuki H."/>
            <person name="Master E."/>
            <person name="Ferreira P."/>
            <person name="Ruiz-Duenas F.J."/>
            <person name="Held B."/>
            <person name="Canessa P."/>
            <person name="Larrondo L.F."/>
            <person name="Schmoll M."/>
            <person name="Druzhinina I.S."/>
            <person name="Kubicek C.P."/>
            <person name="Gaskell J.A."/>
            <person name="Kersten P."/>
            <person name="St John F."/>
            <person name="Glasner J."/>
            <person name="Sabat G."/>
            <person name="Splinter BonDurant S."/>
            <person name="Syed K."/>
            <person name="Yadav J."/>
            <person name="Mgbeahuruike A.C."/>
            <person name="Kovalchuk A."/>
            <person name="Asiegbu F.O."/>
            <person name="Lackner G."/>
            <person name="Hoffmeister D."/>
            <person name="Rencoret J."/>
            <person name="Gutierrez A."/>
            <person name="Sun H."/>
            <person name="Lindquist E."/>
            <person name="Barry K."/>
            <person name="Riley R."/>
            <person name="Grigoriev I.V."/>
            <person name="Henrissat B."/>
            <person name="Kues U."/>
            <person name="Berka R.M."/>
            <person name="Martinez A.T."/>
            <person name="Covert S.F."/>
            <person name="Blanchette R.A."/>
            <person name="Cullen D."/>
        </authorList>
    </citation>
    <scope>NUCLEOTIDE SEQUENCE [LARGE SCALE GENOMIC DNA]</scope>
    <source>
        <strain evidence="3 4">11061_1 CR5-6</strain>
    </source>
</reference>
<sequence>MFCIMSWEWLACLPKEVQRIWRRKFTYISWLYLANRYFGLLQFALVIPLLTDAFSATECPKIFRWQPVGAMITTLICQFILGARVFVLYSYSNIILGVLGVIWLAEFGFMSATMTKVFPAPSPAPGVAVPCVAIGPEAWLIAFWGIPLGYDAVTFLLTAYKSYEFWRLEVKTPMLTILFRDGLIYFTAIFVMNLVNVILFATMPPTLQAINLPATTMLGIIMSSRLILNIRNPVQKASGHRAVKTTQYNTTAAGGYSDASTTVASYHMHEFNSRDLEAGAKQSVDKATVGSYEPK</sequence>
<dbReference type="HOGENOM" id="CLU_035509_15_4_1"/>
<dbReference type="EMBL" id="KN840441">
    <property type="protein sequence ID" value="KIP12148.1"/>
    <property type="molecule type" value="Genomic_DNA"/>
</dbReference>
<feature type="transmembrane region" description="Helical" evidence="1">
    <location>
        <begin position="182"/>
        <end position="203"/>
    </location>
</feature>
<accession>A0A0C3PW23</accession>